<feature type="domain" description="Methyltransferase type 11" evidence="1">
    <location>
        <begin position="43"/>
        <end position="139"/>
    </location>
</feature>
<evidence type="ECO:0000313" key="2">
    <source>
        <dbReference type="EMBL" id="WTP87314.1"/>
    </source>
</evidence>
<dbReference type="Gene3D" id="3.40.50.150">
    <property type="entry name" value="Vaccinia Virus protein VP39"/>
    <property type="match status" value="1"/>
</dbReference>
<dbReference type="EMBL" id="CP108140">
    <property type="protein sequence ID" value="WTP87314.1"/>
    <property type="molecule type" value="Genomic_DNA"/>
</dbReference>
<dbReference type="GO" id="GO:0032259">
    <property type="term" value="P:methylation"/>
    <property type="evidence" value="ECO:0007669"/>
    <property type="project" value="UniProtKB-KW"/>
</dbReference>
<gene>
    <name evidence="2" type="ORF">OG477_18915</name>
</gene>
<evidence type="ECO:0000259" key="1">
    <source>
        <dbReference type="Pfam" id="PF08241"/>
    </source>
</evidence>
<sequence length="271" mass="29223">MAQQRSDAWTSGADYERYMGRWSRLVARDFVTWLDRALGLRWLDVGCGTGSLSAVVAEQCGPRWVVGCDRSEAFVRTAARRGRTPSAATRFVVADALALPVPEGAFDVAVSGLTLNFLPEPAIAVRELARGVRPGGLVAAYVWDYGDGMDLLRHFWTAATATDPAAAALDETRRFGDCRPEPLHSLWTGAGLTDVTTAPLEVPTVFADFTDLWDPFRSGQGPAPGYVASLTPAARDRLREALRATIPTAPDGSVPLTARAWAVRGVRAVRP</sequence>
<dbReference type="AlphaFoldDB" id="A0AAU1HZV6"/>
<dbReference type="PANTHER" id="PTHR43591:SF78">
    <property type="entry name" value="SLR0407 PROTEIN"/>
    <property type="match status" value="1"/>
</dbReference>
<name>A0AAU1HZV6_9ACTN</name>
<dbReference type="SUPFAM" id="SSF53335">
    <property type="entry name" value="S-adenosyl-L-methionine-dependent methyltransferases"/>
    <property type="match status" value="1"/>
</dbReference>
<dbReference type="PANTHER" id="PTHR43591">
    <property type="entry name" value="METHYLTRANSFERASE"/>
    <property type="match status" value="1"/>
</dbReference>
<dbReference type="InterPro" id="IPR013216">
    <property type="entry name" value="Methyltransf_11"/>
</dbReference>
<keyword evidence="2" id="KW-0808">Transferase</keyword>
<organism evidence="2">
    <name type="scientific">Streptomyces sp. NBC_00180</name>
    <dbReference type="NCBI Taxonomy" id="2903632"/>
    <lineage>
        <taxon>Bacteria</taxon>
        <taxon>Bacillati</taxon>
        <taxon>Actinomycetota</taxon>
        <taxon>Actinomycetes</taxon>
        <taxon>Kitasatosporales</taxon>
        <taxon>Streptomycetaceae</taxon>
        <taxon>Streptomyces</taxon>
    </lineage>
</organism>
<dbReference type="GO" id="GO:0008757">
    <property type="term" value="F:S-adenosylmethionine-dependent methyltransferase activity"/>
    <property type="evidence" value="ECO:0007669"/>
    <property type="project" value="InterPro"/>
</dbReference>
<dbReference type="CDD" id="cd02440">
    <property type="entry name" value="AdoMet_MTases"/>
    <property type="match status" value="1"/>
</dbReference>
<dbReference type="Pfam" id="PF08241">
    <property type="entry name" value="Methyltransf_11"/>
    <property type="match status" value="1"/>
</dbReference>
<dbReference type="InterPro" id="IPR029063">
    <property type="entry name" value="SAM-dependent_MTases_sf"/>
</dbReference>
<protein>
    <submittedName>
        <fullName evidence="2">Class I SAM-dependent methyltransferase</fullName>
    </submittedName>
</protein>
<reference evidence="2" key="1">
    <citation type="submission" date="2022-10" db="EMBL/GenBank/DDBJ databases">
        <title>The complete genomes of actinobacterial strains from the NBC collection.</title>
        <authorList>
            <person name="Joergensen T.S."/>
            <person name="Alvarez Arevalo M."/>
            <person name="Sterndorff E.B."/>
            <person name="Faurdal D."/>
            <person name="Vuksanovic O."/>
            <person name="Mourched A.-S."/>
            <person name="Charusanti P."/>
            <person name="Shaw S."/>
            <person name="Blin K."/>
            <person name="Weber T."/>
        </authorList>
    </citation>
    <scope>NUCLEOTIDE SEQUENCE</scope>
    <source>
        <strain evidence="2">NBC 00180</strain>
    </source>
</reference>
<accession>A0AAU1HZV6</accession>
<keyword evidence="2" id="KW-0489">Methyltransferase</keyword>
<proteinExistence type="predicted"/>